<dbReference type="SUPFAM" id="SSF89028">
    <property type="entry name" value="Cobalamin adenosyltransferase-like"/>
    <property type="match status" value="1"/>
</dbReference>
<evidence type="ECO:0000256" key="2">
    <source>
        <dbReference type="ARBA" id="ARBA00022741"/>
    </source>
</evidence>
<comment type="caution">
    <text evidence="5">The sequence shown here is derived from an EMBL/GenBank/DDBJ whole genome shotgun (WGS) entry which is preliminary data.</text>
</comment>
<evidence type="ECO:0000256" key="3">
    <source>
        <dbReference type="ARBA" id="ARBA00022840"/>
    </source>
</evidence>
<accession>A0ABV1I023</accession>
<dbReference type="Gene3D" id="1.20.1200.10">
    <property type="entry name" value="Cobalamin adenosyltransferase-like"/>
    <property type="match status" value="1"/>
</dbReference>
<dbReference type="InterPro" id="IPR009194">
    <property type="entry name" value="AdoTrfase_EutT"/>
</dbReference>
<keyword evidence="6" id="KW-1185">Reference proteome</keyword>
<dbReference type="RefSeq" id="WP_349143729.1">
    <property type="nucleotide sequence ID" value="NZ_JBBMFC010000003.1"/>
</dbReference>
<dbReference type="PIRSF" id="PIRSF012294">
    <property type="entry name" value="ATR_EutT"/>
    <property type="match status" value="1"/>
</dbReference>
<keyword evidence="2" id="KW-0547">Nucleotide-binding</keyword>
<evidence type="ECO:0000313" key="6">
    <source>
        <dbReference type="Proteomes" id="UP001470288"/>
    </source>
</evidence>
<name>A0ABV1I023_9FIRM</name>
<gene>
    <name evidence="5" type="ORF">WMO62_02770</name>
</gene>
<feature type="domain" description="Cobalamin adenosyltransferase-like" evidence="4">
    <location>
        <begin position="97"/>
        <end position="258"/>
    </location>
</feature>
<dbReference type="Proteomes" id="UP001470288">
    <property type="component" value="Unassembled WGS sequence"/>
</dbReference>
<protein>
    <submittedName>
        <fullName evidence="5">ATP-binding protein</fullName>
    </submittedName>
</protein>
<evidence type="ECO:0000256" key="1">
    <source>
        <dbReference type="ARBA" id="ARBA00022679"/>
    </source>
</evidence>
<keyword evidence="3 5" id="KW-0067">ATP-binding</keyword>
<dbReference type="GO" id="GO:0005524">
    <property type="term" value="F:ATP binding"/>
    <property type="evidence" value="ECO:0007669"/>
    <property type="project" value="UniProtKB-KW"/>
</dbReference>
<dbReference type="EMBL" id="JBBMFC010000003">
    <property type="protein sequence ID" value="MEQ2577765.1"/>
    <property type="molecule type" value="Genomic_DNA"/>
</dbReference>
<dbReference type="InterPro" id="IPR036451">
    <property type="entry name" value="CblAdoTrfase-like_sf"/>
</dbReference>
<dbReference type="InterPro" id="IPR016030">
    <property type="entry name" value="CblAdoTrfase-like"/>
</dbReference>
<organism evidence="5 6">
    <name type="scientific">Hominiventricola aquisgranensis</name>
    <dbReference type="NCBI Taxonomy" id="3133164"/>
    <lineage>
        <taxon>Bacteria</taxon>
        <taxon>Bacillati</taxon>
        <taxon>Bacillota</taxon>
        <taxon>Clostridia</taxon>
        <taxon>Lachnospirales</taxon>
        <taxon>Lachnospiraceae</taxon>
        <taxon>Hominiventricola</taxon>
    </lineage>
</organism>
<reference evidence="5 6" key="1">
    <citation type="submission" date="2024-03" db="EMBL/GenBank/DDBJ databases">
        <title>Human intestinal bacterial collection.</title>
        <authorList>
            <person name="Pauvert C."/>
            <person name="Hitch T.C.A."/>
            <person name="Clavel T."/>
        </authorList>
    </citation>
    <scope>NUCLEOTIDE SEQUENCE [LARGE SCALE GENOMIC DNA]</scope>
    <source>
        <strain evidence="5 6">CLA-AA-H78B</strain>
    </source>
</reference>
<evidence type="ECO:0000313" key="5">
    <source>
        <dbReference type="EMBL" id="MEQ2577765.1"/>
    </source>
</evidence>
<evidence type="ECO:0000259" key="4">
    <source>
        <dbReference type="Pfam" id="PF01923"/>
    </source>
</evidence>
<proteinExistence type="predicted"/>
<dbReference type="Pfam" id="PF01923">
    <property type="entry name" value="Cob_adeno_trans"/>
    <property type="match status" value="1"/>
</dbReference>
<keyword evidence="1" id="KW-0808">Transferase</keyword>
<sequence length="269" mass="30840">MKVITEAILRDELRDTQIETYVIPEGKILSPAAREYLQQNKVKIVSSKDKPLRKSNIEVVATDVPPAQEPEVPKKVENLPKPKYVDDTTGAFYFEKPEHMTQLAGNRLVAKDDKRILFRGKLDALEALFVLNQTILIEMGEDMSIVEDLEDVLTSIREMMRCDVLEEPFTRETIIGLTHAELREHSHYPMKYYKVKQMVLPSYKLGKTYALLNQMRTAVRETEVAAATAFHNGKSYDRGDIIEELNRMSSAMHILMCKQLAKLQNQEAK</sequence>